<dbReference type="InterPro" id="IPR035398">
    <property type="entry name" value="Bac_rhamnosid_C"/>
</dbReference>
<dbReference type="PIRSF" id="PIRSF010631">
    <property type="entry name" value="A-rhamnsds"/>
    <property type="match status" value="1"/>
</dbReference>
<dbReference type="SUPFAM" id="SSF49785">
    <property type="entry name" value="Galactose-binding domain-like"/>
    <property type="match status" value="1"/>
</dbReference>
<evidence type="ECO:0000259" key="7">
    <source>
        <dbReference type="Pfam" id="PF17390"/>
    </source>
</evidence>
<dbReference type="InterPro" id="IPR013783">
    <property type="entry name" value="Ig-like_fold"/>
</dbReference>
<protein>
    <recommendedName>
        <fullName evidence="2">alpha-L-rhamnosidase</fullName>
        <ecNumber evidence="2">3.2.1.40</ecNumber>
    </recommendedName>
</protein>
<feature type="domain" description="Alpha-L-rhamnosidase six-hairpin glycosidase" evidence="6">
    <location>
        <begin position="612"/>
        <end position="953"/>
    </location>
</feature>
<dbReference type="Gene3D" id="2.60.120.260">
    <property type="entry name" value="Galactose-binding domain-like"/>
    <property type="match status" value="3"/>
</dbReference>
<dbReference type="HOGENOM" id="CLU_002926_3_0_5"/>
<reference evidence="9" key="1">
    <citation type="submission" date="2010-12" db="EMBL/GenBank/DDBJ databases">
        <title>Complete sequence of chromosome 1 of Asticcacaulis excentricus CB 48.</title>
        <authorList>
            <consortium name="US DOE Joint Genome Institute"/>
            <person name="Lucas S."/>
            <person name="Copeland A."/>
            <person name="Lapidus A."/>
            <person name="Cheng J.-F."/>
            <person name="Bruce D."/>
            <person name="Goodwin L."/>
            <person name="Pitluck S."/>
            <person name="Teshima H."/>
            <person name="Davenport K."/>
            <person name="Detter J.C."/>
            <person name="Han C."/>
            <person name="Tapia R."/>
            <person name="Land M."/>
            <person name="Hauser L."/>
            <person name="Jeffries C."/>
            <person name="Kyrpides N."/>
            <person name="Ivanova N."/>
            <person name="Ovchinnikova G."/>
            <person name="Brun Y.V."/>
            <person name="Woyke T."/>
        </authorList>
    </citation>
    <scope>NUCLEOTIDE SEQUENCE [LARGE SCALE GENOMIC DNA]</scope>
    <source>
        <strain evidence="9">ATCC 15261 / DSM 4724 / KCTC 12464 / NCIMB 9791 / VKM B-1370 / CB 48</strain>
    </source>
</reference>
<evidence type="ECO:0000259" key="6">
    <source>
        <dbReference type="Pfam" id="PF17389"/>
    </source>
</evidence>
<dbReference type="GO" id="GO:0005975">
    <property type="term" value="P:carbohydrate metabolic process"/>
    <property type="evidence" value="ECO:0007669"/>
    <property type="project" value="InterPro"/>
</dbReference>
<dbReference type="AlphaFoldDB" id="E8RNG9"/>
<dbReference type="PROSITE" id="PS51318">
    <property type="entry name" value="TAT"/>
    <property type="match status" value="1"/>
</dbReference>
<dbReference type="Pfam" id="PF17389">
    <property type="entry name" value="Bac_rhamnosid6H"/>
    <property type="match status" value="1"/>
</dbReference>
<feature type="domain" description="Alpha-L-rhamnosidase C-terminal" evidence="7">
    <location>
        <begin position="955"/>
        <end position="1028"/>
    </location>
</feature>
<keyword evidence="3" id="KW-0378">Hydrolase</keyword>
<sequence>MLTRRGALSGAVKGAGLATAALAVPASAAEKRDGLRLRGLKANLCDNPLGVENQDVRLSWQCDSARRGTMQTAWRVEVASSDAKLRAGLADLWDSGRVESDQTFDVIYSGKPLTSREKAVWRVTAWDCHGRVTTSKPAFWEMALLSPDDWQAEWLAAEDADMLGDREAGLFWVTADAPSKDKSCQVRLVFDLEADAETTVLTISTTSYEVRIDGSLIDLPPRPANAWGPRGVVETVCTLKAGTHALTLSLKGEKPQCAMLVRARLRDGRVVRFDDLNARASSEKPEGWTRPDFDASAWPMVKRSEREDQPFPGKGAFLMRRDFTATETVAKARLYVTALGAYEAYINGKRVGDALLAPESMDFSKRILYRVFDVTKMVGRGENVIGAMVADGWYGSYTSPQGRFAFGNPPLRFMAQLELTYTGGRVERVVTDQSWMISASPVLSSDIYDGEDYDARREQPGWATPRFQADARWSHAAIAPPVTGKLQATLSPPIRRLGLLKAKSLKFINGSWIVDFGQNFAGFAKIRVKGIAGQKVTLKFAEILKPDGSIDQANLRGALATDTYVLKGDPAGEVWEPRFTYHGFRYVEISGLSNAPAPDDVMGVVIHSDTSRTGHLRIGHPIIQTLWQNSLWSQKSNFMGIPTDCPQRDERLGWMGDAHVFWDAAAFNMDVSAFTQRWMADVRDAQWPNGAFAFIAPNSMRDTAPNQASPGWADAGVILPWTTWQRYGDTDVINQNWEAMSAYIGYVAALSEDGIWSKGHGWDFGDWLALDSRWPGDHTTPPDLVGTAMWKHSTLAMLDMAKATKRQKAVEDYTRLAEKIDTAFAKAFIHPDATVGNGSQTGYILALRYNLVPPQLRAEVARKLHDSIVNRGRLLTTGFLGTPHSLDVLADNGYAALVYDLLLRTEYPSWGYMVMKGATTTWERWNGDAGDISMNSFNHYALGAVIGFVYRRIAGIDPIEPGFRRFRFNPILDRRIGSGGAQYDAVSGRISTDWTLKADGQFKLKLSVPSNTRAEVHLPATNRTDIRENAKPLTLQSLGIVNGRMVIEAGPGDYDFAVMP</sequence>
<dbReference type="InterPro" id="IPR013737">
    <property type="entry name" value="Bac_rhamnosid_N"/>
</dbReference>
<organism evidence="8 9">
    <name type="scientific">Asticcacaulis excentricus (strain ATCC 15261 / DSM 4724 / KCTC 12464 / NCIMB 9791 / VKM B-1370 / CB 48)</name>
    <dbReference type="NCBI Taxonomy" id="573065"/>
    <lineage>
        <taxon>Bacteria</taxon>
        <taxon>Pseudomonadati</taxon>
        <taxon>Pseudomonadota</taxon>
        <taxon>Alphaproteobacteria</taxon>
        <taxon>Caulobacterales</taxon>
        <taxon>Caulobacteraceae</taxon>
        <taxon>Asticcacaulis</taxon>
    </lineage>
</organism>
<dbReference type="Gene3D" id="1.50.10.10">
    <property type="match status" value="1"/>
</dbReference>
<dbReference type="Pfam" id="PF25788">
    <property type="entry name" value="Ig_Rha78A_N"/>
    <property type="match status" value="1"/>
</dbReference>
<dbReference type="EC" id="3.2.1.40" evidence="2"/>
<evidence type="ECO:0000256" key="2">
    <source>
        <dbReference type="ARBA" id="ARBA00012652"/>
    </source>
</evidence>
<dbReference type="Pfam" id="PF17390">
    <property type="entry name" value="Bac_rhamnosid_C"/>
    <property type="match status" value="1"/>
</dbReference>
<proteinExistence type="predicted"/>
<dbReference type="PANTHER" id="PTHR33307:SF6">
    <property type="entry name" value="ALPHA-RHAMNOSIDASE (EUROFUNG)-RELATED"/>
    <property type="match status" value="1"/>
</dbReference>
<dbReference type="InterPro" id="IPR008928">
    <property type="entry name" value="6-hairpin_glycosidase_sf"/>
</dbReference>
<dbReference type="Gene3D" id="2.60.40.10">
    <property type="entry name" value="Immunoglobulins"/>
    <property type="match status" value="1"/>
</dbReference>
<dbReference type="EMBL" id="CP002395">
    <property type="protein sequence ID" value="ADU11800.1"/>
    <property type="molecule type" value="Genomic_DNA"/>
</dbReference>
<dbReference type="RefSeq" id="WP_013477634.1">
    <property type="nucleotide sequence ID" value="NC_014816.1"/>
</dbReference>
<keyword evidence="9" id="KW-1185">Reference proteome</keyword>
<dbReference type="SUPFAM" id="SSF48208">
    <property type="entry name" value="Six-hairpin glycosidases"/>
    <property type="match status" value="1"/>
</dbReference>
<dbReference type="InterPro" id="IPR006311">
    <property type="entry name" value="TAT_signal"/>
</dbReference>
<name>E8RNG9_ASTEC</name>
<evidence type="ECO:0000259" key="4">
    <source>
        <dbReference type="Pfam" id="PF05592"/>
    </source>
</evidence>
<dbReference type="Pfam" id="PF08531">
    <property type="entry name" value="Bac_rhamnosid_N"/>
    <property type="match status" value="1"/>
</dbReference>
<dbReference type="InterPro" id="IPR008902">
    <property type="entry name" value="Rhamnosid_concanavalin"/>
</dbReference>
<dbReference type="Gene3D" id="2.60.420.10">
    <property type="entry name" value="Maltose phosphorylase, domain 3"/>
    <property type="match status" value="1"/>
</dbReference>
<evidence type="ECO:0000259" key="5">
    <source>
        <dbReference type="Pfam" id="PF08531"/>
    </source>
</evidence>
<dbReference type="InterPro" id="IPR008979">
    <property type="entry name" value="Galactose-bd-like_sf"/>
</dbReference>
<evidence type="ECO:0000256" key="3">
    <source>
        <dbReference type="ARBA" id="ARBA00022801"/>
    </source>
</evidence>
<dbReference type="Proteomes" id="UP000001492">
    <property type="component" value="Chromosome 1"/>
</dbReference>
<evidence type="ECO:0000313" key="9">
    <source>
        <dbReference type="Proteomes" id="UP000001492"/>
    </source>
</evidence>
<evidence type="ECO:0000313" key="8">
    <source>
        <dbReference type="EMBL" id="ADU11800.1"/>
    </source>
</evidence>
<accession>E8RNG9</accession>
<dbReference type="PANTHER" id="PTHR33307">
    <property type="entry name" value="ALPHA-RHAMNOSIDASE (EUROFUNG)"/>
    <property type="match status" value="1"/>
</dbReference>
<dbReference type="Pfam" id="PF05592">
    <property type="entry name" value="Bac_rhamnosid"/>
    <property type="match status" value="1"/>
</dbReference>
<evidence type="ECO:0000256" key="1">
    <source>
        <dbReference type="ARBA" id="ARBA00001445"/>
    </source>
</evidence>
<dbReference type="KEGG" id="aex:Astex_0098"/>
<dbReference type="eggNOG" id="COG3408">
    <property type="taxonomic scope" value="Bacteria"/>
</dbReference>
<dbReference type="STRING" id="573065.Astex_0098"/>
<dbReference type="InterPro" id="IPR035396">
    <property type="entry name" value="Bac_rhamnosid6H"/>
</dbReference>
<comment type="catalytic activity">
    <reaction evidence="1">
        <text>Hydrolysis of terminal non-reducing alpha-L-rhamnose residues in alpha-L-rhamnosides.</text>
        <dbReference type="EC" id="3.2.1.40"/>
    </reaction>
</comment>
<dbReference type="InterPro" id="IPR012341">
    <property type="entry name" value="6hp_glycosidase-like_sf"/>
</dbReference>
<feature type="domain" description="Bacterial alpha-L-rhamnosidase N-terminal" evidence="5">
    <location>
        <begin position="328"/>
        <end position="496"/>
    </location>
</feature>
<gene>
    <name evidence="8" type="ordered locus">Astex_0098</name>
</gene>
<feature type="domain" description="Alpha-L-rhamnosidase concanavalin-like" evidence="4">
    <location>
        <begin position="509"/>
        <end position="607"/>
    </location>
</feature>
<dbReference type="GO" id="GO:0030596">
    <property type="term" value="F:alpha-L-rhamnosidase activity"/>
    <property type="evidence" value="ECO:0007669"/>
    <property type="project" value="UniProtKB-EC"/>
</dbReference>
<dbReference type="InterPro" id="IPR016007">
    <property type="entry name" value="Alpha_rhamnosid"/>
</dbReference>